<proteinExistence type="predicted"/>
<feature type="domain" description="Phage tail tape measure protein" evidence="4">
    <location>
        <begin position="94"/>
        <end position="292"/>
    </location>
</feature>
<evidence type="ECO:0000256" key="2">
    <source>
        <dbReference type="SAM" id="MobiDB-lite"/>
    </source>
</evidence>
<dbReference type="InterPro" id="IPR010090">
    <property type="entry name" value="Phage_tape_meas"/>
</dbReference>
<feature type="region of interest" description="Disordered" evidence="2">
    <location>
        <begin position="1184"/>
        <end position="1217"/>
    </location>
</feature>
<dbReference type="SUPFAM" id="SSF48371">
    <property type="entry name" value="ARM repeat"/>
    <property type="match status" value="1"/>
</dbReference>
<name>A0A510Y3F9_MARHA</name>
<dbReference type="NCBIfam" id="TIGR01760">
    <property type="entry name" value="tape_meas_TP901"/>
    <property type="match status" value="1"/>
</dbReference>
<keyword evidence="3" id="KW-0812">Transmembrane</keyword>
<evidence type="ECO:0000259" key="4">
    <source>
        <dbReference type="Pfam" id="PF10145"/>
    </source>
</evidence>
<organism evidence="5 6">
    <name type="scientific">Marinococcus halophilus</name>
    <dbReference type="NCBI Taxonomy" id="1371"/>
    <lineage>
        <taxon>Bacteria</taxon>
        <taxon>Bacillati</taxon>
        <taxon>Bacillota</taxon>
        <taxon>Bacilli</taxon>
        <taxon>Bacillales</taxon>
        <taxon>Bacillaceae</taxon>
        <taxon>Marinococcus</taxon>
    </lineage>
</organism>
<evidence type="ECO:0000313" key="5">
    <source>
        <dbReference type="EMBL" id="GEK57127.1"/>
    </source>
</evidence>
<keyword evidence="6" id="KW-1185">Reference proteome</keyword>
<sequence>MASAGDIVANLKLKVDNFNSGIENAGRKASEFGDNFQRTADSMKNVGAGMAASGAVVAAGLGGAVKTAADFESSMSRVGALSGATGKEMQSMTNKAKELGASTAYSATEASQGMQALSMAGFSAQETVSSMGDVLNMAAAGQIELGKAADITSNVLSGFGMSADQAGRASDVLAKTSTSSNTTIAGLGNTMKQVAPIADSVGWSLESMSAAAGKMGDAGIDASQAGTMLRSAVTRLSAPTKAAQKEMDKYGISVKNADGSMKTLPEILQQMKTGFKGVDSTTRAAAMSTIFGQEAMSGMMKLMSDPQGLKTYTQELKNAEGTGKRIANQQMNNLNGAVRKLGSAFEGASIAIGSALVPAITRVAKWLQSMLQWFNGLSTSTQNFIAIGTALASVLAMVSGAGLVVVGFLPQLIAGFKSLALVASTLRAAIAVLSVSLKGLMFNPIVLGITAVVAAIALLVTKGDVMKAKLAEWGITMELFRKYINKAKSAIVSLWNNFTNTAVFAVMSEMIMNLVQRFKDLYNAIKTAVTSGDFTPLFEAVKNLIPMILSILMGGIPRLIMMGAQLIQGLTQGTNQSMPQLIQKAGQAITQFIQRILTKIPQLMQTGMKFIKSLVSGLTAAMPQFMASVTQIMNQFVNMITSLLPKLIQQGMQMLKSLMNGLMQAMPQITSTVTTLITTIVNMITTLLPQILNVGIKLLTTLIQGISQILPQLTTTALNVINTLVTNLTSMLPKLLQAGIQILNTVISGITQMLPQLISAGVQILTSLLNGITNALPQLMSTATTIITKLVTTLTTLLPKLIEIGIQVLTTLIDGITQMLPQLVSAALNIVTSLLNALVSNLPKLVNAGIKILNAVIDGIIQLLPQIIQTAVQVLDTIIQTVVSNLPMIIEAGIKILNSLIDGITQLLPQLISAAVDLIVSIVEALTGALPQIIEAGVQILTALIEGILQILPQLVSAAIDLIIAIVDALIGALPQIIEAGVQLVLALIDGIIQILPQLVSAAIELVTALLEAILQALPEILNAGVKLIGALIEGVLSLIGEVGSAAWDIATKIFDTISDMDLVDVGKDLIRGLWNGIGSMTNWVKRKISGFSESVLDGIKGFFDINSPSKVFDREVGQNLVRGMNAGIQRLAKMPQGTMKRVAENVIGGVDAVKNAFSSMGGMTVSAPNVGNMQMTGARLNDLSERKGEDGNGGDSYNAPLVNVDRMEVRDEQDTRKISKELYNMQRNRNRAKGGR</sequence>
<feature type="transmembrane region" description="Helical" evidence="3">
    <location>
        <begin position="384"/>
        <end position="409"/>
    </location>
</feature>
<protein>
    <recommendedName>
        <fullName evidence="4">Phage tail tape measure protein domain-containing protein</fullName>
    </recommendedName>
</protein>
<dbReference type="InterPro" id="IPR016024">
    <property type="entry name" value="ARM-type_fold"/>
</dbReference>
<accession>A0A510Y3F9</accession>
<gene>
    <name evidence="5" type="ORF">MHA01_00320</name>
</gene>
<feature type="transmembrane region" description="Helical" evidence="3">
    <location>
        <begin position="416"/>
        <end position="435"/>
    </location>
</feature>
<dbReference type="RefSeq" id="WP_094907754.1">
    <property type="nucleotide sequence ID" value="NZ_BJUN01000001.1"/>
</dbReference>
<dbReference type="AlphaFoldDB" id="A0A510Y3F9"/>
<dbReference type="Proteomes" id="UP000321051">
    <property type="component" value="Unassembled WGS sequence"/>
</dbReference>
<comment type="caution">
    <text evidence="5">The sequence shown here is derived from an EMBL/GenBank/DDBJ whole genome shotgun (WGS) entry which is preliminary data.</text>
</comment>
<evidence type="ECO:0000256" key="1">
    <source>
        <dbReference type="ARBA" id="ARBA00022612"/>
    </source>
</evidence>
<dbReference type="Pfam" id="PF10145">
    <property type="entry name" value="PhageMin_Tail"/>
    <property type="match status" value="1"/>
</dbReference>
<evidence type="ECO:0000313" key="6">
    <source>
        <dbReference type="Proteomes" id="UP000321051"/>
    </source>
</evidence>
<dbReference type="EMBL" id="BJUN01000001">
    <property type="protein sequence ID" value="GEK57127.1"/>
    <property type="molecule type" value="Genomic_DNA"/>
</dbReference>
<keyword evidence="3" id="KW-0472">Membrane</keyword>
<keyword evidence="3" id="KW-1133">Transmembrane helix</keyword>
<evidence type="ECO:0000256" key="3">
    <source>
        <dbReference type="SAM" id="Phobius"/>
    </source>
</evidence>
<feature type="transmembrane region" description="Helical" evidence="3">
    <location>
        <begin position="441"/>
        <end position="460"/>
    </location>
</feature>
<dbReference type="OrthoDB" id="28713at2"/>
<reference evidence="5 6" key="1">
    <citation type="submission" date="2019-07" db="EMBL/GenBank/DDBJ databases">
        <title>Whole genome shotgun sequence of Marinococcus halophilus NBRC 102359.</title>
        <authorList>
            <person name="Hosoyama A."/>
            <person name="Uohara A."/>
            <person name="Ohji S."/>
            <person name="Ichikawa N."/>
        </authorList>
    </citation>
    <scope>NUCLEOTIDE SEQUENCE [LARGE SCALE GENOMIC DNA]</scope>
    <source>
        <strain evidence="5 6">NBRC 102359</strain>
    </source>
</reference>
<feature type="compositionally biased region" description="Basic and acidic residues" evidence="2">
    <location>
        <begin position="1206"/>
        <end position="1217"/>
    </location>
</feature>
<dbReference type="PANTHER" id="PTHR37813:SF1">
    <property type="entry name" value="FELS-2 PROPHAGE PROTEIN"/>
    <property type="match status" value="1"/>
</dbReference>
<keyword evidence="1" id="KW-1188">Viral release from host cell</keyword>
<dbReference type="PANTHER" id="PTHR37813">
    <property type="entry name" value="FELS-2 PROPHAGE PROTEIN"/>
    <property type="match status" value="1"/>
</dbReference>